<gene>
    <name evidence="4" type="ORF">AK812_SmicGene35426</name>
</gene>
<proteinExistence type="predicted"/>
<evidence type="ECO:0000256" key="1">
    <source>
        <dbReference type="SAM" id="Coils"/>
    </source>
</evidence>
<keyword evidence="5" id="KW-1185">Reference proteome</keyword>
<feature type="transmembrane region" description="Helical" evidence="3">
    <location>
        <begin position="572"/>
        <end position="597"/>
    </location>
</feature>
<protein>
    <submittedName>
        <fullName evidence="4">Uncharacterized protein</fullName>
    </submittedName>
</protein>
<evidence type="ECO:0000256" key="2">
    <source>
        <dbReference type="SAM" id="MobiDB-lite"/>
    </source>
</evidence>
<keyword evidence="3" id="KW-0812">Transmembrane</keyword>
<dbReference type="OrthoDB" id="431530at2759"/>
<evidence type="ECO:0000313" key="5">
    <source>
        <dbReference type="Proteomes" id="UP000186817"/>
    </source>
</evidence>
<keyword evidence="1" id="KW-0175">Coiled coil</keyword>
<organism evidence="4 5">
    <name type="scientific">Symbiodinium microadriaticum</name>
    <name type="common">Dinoflagellate</name>
    <name type="synonym">Zooxanthella microadriatica</name>
    <dbReference type="NCBI Taxonomy" id="2951"/>
    <lineage>
        <taxon>Eukaryota</taxon>
        <taxon>Sar</taxon>
        <taxon>Alveolata</taxon>
        <taxon>Dinophyceae</taxon>
        <taxon>Suessiales</taxon>
        <taxon>Symbiodiniaceae</taxon>
        <taxon>Symbiodinium</taxon>
    </lineage>
</organism>
<comment type="caution">
    <text evidence="4">The sequence shown here is derived from an EMBL/GenBank/DDBJ whole genome shotgun (WGS) entry which is preliminary data.</text>
</comment>
<evidence type="ECO:0000256" key="3">
    <source>
        <dbReference type="SAM" id="Phobius"/>
    </source>
</evidence>
<feature type="transmembrane region" description="Helical" evidence="3">
    <location>
        <begin position="680"/>
        <end position="701"/>
    </location>
</feature>
<reference evidence="4 5" key="1">
    <citation type="submission" date="2016-02" db="EMBL/GenBank/DDBJ databases">
        <title>Genome analysis of coral dinoflagellate symbionts highlights evolutionary adaptations to a symbiotic lifestyle.</title>
        <authorList>
            <person name="Aranda M."/>
            <person name="Li Y."/>
            <person name="Liew Y.J."/>
            <person name="Baumgarten S."/>
            <person name="Simakov O."/>
            <person name="Wilson M."/>
            <person name="Piel J."/>
            <person name="Ashoor H."/>
            <person name="Bougouffa S."/>
            <person name="Bajic V.B."/>
            <person name="Ryu T."/>
            <person name="Ravasi T."/>
            <person name="Bayer T."/>
            <person name="Micklem G."/>
            <person name="Kim H."/>
            <person name="Bhak J."/>
            <person name="Lajeunesse T.C."/>
            <person name="Voolstra C.R."/>
        </authorList>
    </citation>
    <scope>NUCLEOTIDE SEQUENCE [LARGE SCALE GENOMIC DNA]</scope>
    <source>
        <strain evidence="4 5">CCMP2467</strain>
    </source>
</reference>
<feature type="coiled-coil region" evidence="1">
    <location>
        <begin position="270"/>
        <end position="393"/>
    </location>
</feature>
<feature type="compositionally biased region" description="Low complexity" evidence="2">
    <location>
        <begin position="990"/>
        <end position="1002"/>
    </location>
</feature>
<dbReference type="Proteomes" id="UP000186817">
    <property type="component" value="Unassembled WGS sequence"/>
</dbReference>
<accession>A0A1Q9CLI2</accession>
<sequence>MTLTEQYTTRVVVSTAAAQHTRDRPCCRRLKGAMWARRLGVPHLWPSRVKVFFLAILTSVFNFSVFQYLHNANVAYLNLSSPSSNEIVCKLPREECASNPDPARCTVDLEDRRFWRDNIAFVDLLGSRPAEDSVKRTMAASPRMEASPWVKSLRRLRVLLSEESEIAKSFVNSDDPELEIPDRELSDGSSLREKQLKVVLADLHEQHPDRVECEAKEIGLLAESTVELVGVYEKLSRSAQLPDASDVAKADQFRVVDAQKAALLAARMALKDREWALVEAKHRAQQLEEERVQQDCRIRALQTALDKAVSSRTEAEKRHLEAYSTADAEAAEQRGELRRRLSDAEVARDQAMADLAAVEDRIEEVRQLADRREEDLLAQLAARGAQLEELQQKLGKREDERPEMPREDPVAVVPRTKPSFRLEGMPSGGLTEESHIHGVGMVMATPRLHYDPKPKPAVKAVDPRQSKKSASAAMPMDLKSLGKLLSGGGMLGKMEAITIGSLFNEWHRLHPFQLSTEKINSCASLNLTTPCPQLPDSVKGQTCHNPWLPLRAMSGDLGSLHTVNVGVHPFRLWSILFLILTSLLSLAILIHDLALLAEDQRPFILSIPNMKYATPCLWDCLTCVRGRQQTRRIWSQNRCVLAVLVMLWSLFQTVAFMVVMYPFSLLVCVYAPVKMSRIMVFLSSILCAMWAVVFVVFTSLLDTHAYAVLWGVSEPGSSTSCLCLCEFPLSRPVVLRIVVLGIGVCWHSINLTLRALKGLRRAQWANMFSVLYSVPVEAFPVVWERPQEAGGGPAKWRTEGEAMQSEPAFDPFCLMDEQPESAWTRAIIAPVPVKDDSRLSVWEPYLGTLDMEIGWCGFPRPVGGAWERDTDCETDSLKNKEEVEPVVQEVGITTSCRSDQSCQNGTPQGIWSRKVKKRPPPMLFLHTEETEEDEDLAIADVLQGLRDWENDPGVNGSQPASASNTFHRRLSDAQDIFHTGLSDLRPPTPASGASGPPSASVSRQPTPTEQGHRTAAAIIVGRRALTDAGKSGQARGSRLGPPAPPFLV</sequence>
<dbReference type="EMBL" id="LSRX01001093">
    <property type="protein sequence ID" value="OLP83780.1"/>
    <property type="molecule type" value="Genomic_DNA"/>
</dbReference>
<feature type="region of interest" description="Disordered" evidence="2">
    <location>
        <begin position="979"/>
        <end position="1048"/>
    </location>
</feature>
<keyword evidence="3" id="KW-1133">Transmembrane helix</keyword>
<feature type="transmembrane region" description="Helical" evidence="3">
    <location>
        <begin position="733"/>
        <end position="753"/>
    </location>
</feature>
<name>A0A1Q9CLI2_SYMMI</name>
<evidence type="ECO:0000313" key="4">
    <source>
        <dbReference type="EMBL" id="OLP83780.1"/>
    </source>
</evidence>
<dbReference type="AlphaFoldDB" id="A0A1Q9CLI2"/>
<keyword evidence="3" id="KW-0472">Membrane</keyword>